<proteinExistence type="predicted"/>
<evidence type="ECO:0000313" key="2">
    <source>
        <dbReference type="Proteomes" id="UP000790709"/>
    </source>
</evidence>
<organism evidence="1 2">
    <name type="scientific">Leucogyrophana mollusca</name>
    <dbReference type="NCBI Taxonomy" id="85980"/>
    <lineage>
        <taxon>Eukaryota</taxon>
        <taxon>Fungi</taxon>
        <taxon>Dikarya</taxon>
        <taxon>Basidiomycota</taxon>
        <taxon>Agaricomycotina</taxon>
        <taxon>Agaricomycetes</taxon>
        <taxon>Agaricomycetidae</taxon>
        <taxon>Boletales</taxon>
        <taxon>Boletales incertae sedis</taxon>
        <taxon>Leucogyrophana</taxon>
    </lineage>
</organism>
<reference evidence="1" key="1">
    <citation type="journal article" date="2021" name="New Phytol.">
        <title>Evolutionary innovations through gain and loss of genes in the ectomycorrhizal Boletales.</title>
        <authorList>
            <person name="Wu G."/>
            <person name="Miyauchi S."/>
            <person name="Morin E."/>
            <person name="Kuo A."/>
            <person name="Drula E."/>
            <person name="Varga T."/>
            <person name="Kohler A."/>
            <person name="Feng B."/>
            <person name="Cao Y."/>
            <person name="Lipzen A."/>
            <person name="Daum C."/>
            <person name="Hundley H."/>
            <person name="Pangilinan J."/>
            <person name="Johnson J."/>
            <person name="Barry K."/>
            <person name="LaButti K."/>
            <person name="Ng V."/>
            <person name="Ahrendt S."/>
            <person name="Min B."/>
            <person name="Choi I.G."/>
            <person name="Park H."/>
            <person name="Plett J.M."/>
            <person name="Magnuson J."/>
            <person name="Spatafora J.W."/>
            <person name="Nagy L.G."/>
            <person name="Henrissat B."/>
            <person name="Grigoriev I.V."/>
            <person name="Yang Z.L."/>
            <person name="Xu J."/>
            <person name="Martin F.M."/>
        </authorList>
    </citation>
    <scope>NUCLEOTIDE SEQUENCE</scope>
    <source>
        <strain evidence="1">KUC20120723A-06</strain>
    </source>
</reference>
<comment type="caution">
    <text evidence="1">The sequence shown here is derived from an EMBL/GenBank/DDBJ whole genome shotgun (WGS) entry which is preliminary data.</text>
</comment>
<accession>A0ACB8BAZ1</accession>
<protein>
    <submittedName>
        <fullName evidence="1">Uncharacterized protein</fullName>
    </submittedName>
</protein>
<evidence type="ECO:0000313" key="1">
    <source>
        <dbReference type="EMBL" id="KAH7922475.1"/>
    </source>
</evidence>
<name>A0ACB8BAZ1_9AGAM</name>
<keyword evidence="2" id="KW-1185">Reference proteome</keyword>
<sequence>MDYSQINFLNDFEFVSTFSETNGASRSGQHRVINHALPIHNRTEPCRTTVDNYASGTDLRRPSHLSFHTPYVPWFPAGSSGVPPNLPRYDQQMGLGYLPPATNLVDPNAGNPSPPPAFFAAHSSHVRRQRPLAIYVPPLYLNQPYSLHHTRGAEPNLSNVPSLGSLANGLGSEMTSDHTQSFSPSPCPTPAQANGPSTSGAQTAPQTTYNYQCLWGACGQLIHGDQNNVRKHLKTHHAVTLDKTRVICLWGSACGSATRGDTIARHIVEKHLRAQWACSKCGARFLRKDEGRKYTKGHGRADCAGADLFECPGPGAIYMAPDATSVLTASSTGSYHPVSPVT</sequence>
<dbReference type="EMBL" id="MU266483">
    <property type="protein sequence ID" value="KAH7922475.1"/>
    <property type="molecule type" value="Genomic_DNA"/>
</dbReference>
<dbReference type="Proteomes" id="UP000790709">
    <property type="component" value="Unassembled WGS sequence"/>
</dbReference>
<gene>
    <name evidence="1" type="ORF">BV22DRAFT_1037430</name>
</gene>